<dbReference type="Pfam" id="PF00108">
    <property type="entry name" value="Thiolase_N"/>
    <property type="match status" value="1"/>
</dbReference>
<dbReference type="EC" id="2.3.1.9" evidence="8"/>
<dbReference type="InterPro" id="IPR016039">
    <property type="entry name" value="Thiolase-like"/>
</dbReference>
<dbReference type="PANTHER" id="PTHR18919:SF134">
    <property type="entry name" value="BETA-KETOACYL COA THIOLASE FADA3-RELATED"/>
    <property type="match status" value="1"/>
</dbReference>
<dbReference type="CDD" id="cd00751">
    <property type="entry name" value="thiolase"/>
    <property type="match status" value="1"/>
</dbReference>
<evidence type="ECO:0000259" key="7">
    <source>
        <dbReference type="Pfam" id="PF02803"/>
    </source>
</evidence>
<gene>
    <name evidence="8" type="ORF">FHS36_005748</name>
</gene>
<feature type="region of interest" description="Disordered" evidence="5">
    <location>
        <begin position="1"/>
        <end position="34"/>
    </location>
</feature>
<dbReference type="PROSITE" id="PS00737">
    <property type="entry name" value="THIOLASE_2"/>
    <property type="match status" value="1"/>
</dbReference>
<evidence type="ECO:0000256" key="2">
    <source>
        <dbReference type="ARBA" id="ARBA00022679"/>
    </source>
</evidence>
<dbReference type="GO" id="GO:0003985">
    <property type="term" value="F:acetyl-CoA C-acetyltransferase activity"/>
    <property type="evidence" value="ECO:0007669"/>
    <property type="project" value="UniProtKB-EC"/>
</dbReference>
<dbReference type="Pfam" id="PF02803">
    <property type="entry name" value="Thiolase_C"/>
    <property type="match status" value="1"/>
</dbReference>
<name>A0A7W8BG43_STREU</name>
<feature type="compositionally biased region" description="Low complexity" evidence="5">
    <location>
        <begin position="7"/>
        <end position="19"/>
    </location>
</feature>
<evidence type="ECO:0000256" key="3">
    <source>
        <dbReference type="ARBA" id="ARBA00023315"/>
    </source>
</evidence>
<sequence length="423" mass="42524">MARAEDAAGAAAGTDTTAGRPRRTAPPPPPDDRRPVVIAARRTAVGRAGGVLAGIELSGLLATVIRGVLADARADPALVDDVVVGNAAGGGGNPARLAALEAGLPVGVPGVTVDRQCGSGLEAIVLACRLVTAGAGELYLAGGGESVSTAPWRVSPPARPGALPRFYARARFAPDSVGDPDMGVAAENVAAAFGVSRRRQDEFALRSHRRAVDARRKGRFTGEVVPVVTAGGEVTEDECPRPGTSLAALAALPPVFAPEGTVTAGNSCPLNDGASMVVVTSVAAARRLGHVRGLGFVDAATAGVHPNLLGVGPVAATRRLVARNPGLDPGSVDRVEFNEAFAAQVLASLDALGIDPEGVNRDGGALALGHPYGASGAILVTRLFSQLVRDPCPGLPSPGGRGLAMLGIAGGLGITALFESWAW</sequence>
<accession>A0A7W8BG43</accession>
<evidence type="ECO:0000259" key="6">
    <source>
        <dbReference type="Pfam" id="PF00108"/>
    </source>
</evidence>
<feature type="domain" description="Thiolase C-terminal" evidence="7">
    <location>
        <begin position="297"/>
        <end position="419"/>
    </location>
</feature>
<dbReference type="PANTHER" id="PTHR18919">
    <property type="entry name" value="ACETYL-COA C-ACYLTRANSFERASE"/>
    <property type="match status" value="1"/>
</dbReference>
<organism evidence="8 9">
    <name type="scientific">Streptomyces eurocidicus</name>
    <name type="common">Streptoverticillium eurocidicus</name>
    <dbReference type="NCBI Taxonomy" id="66423"/>
    <lineage>
        <taxon>Bacteria</taxon>
        <taxon>Bacillati</taxon>
        <taxon>Actinomycetota</taxon>
        <taxon>Actinomycetes</taxon>
        <taxon>Kitasatosporales</taxon>
        <taxon>Streptomycetaceae</taxon>
        <taxon>Streptomyces</taxon>
    </lineage>
</organism>
<evidence type="ECO:0000256" key="4">
    <source>
        <dbReference type="RuleBase" id="RU003557"/>
    </source>
</evidence>
<dbReference type="InterPro" id="IPR020616">
    <property type="entry name" value="Thiolase_N"/>
</dbReference>
<reference evidence="8 9" key="1">
    <citation type="submission" date="2020-08" db="EMBL/GenBank/DDBJ databases">
        <title>Genomic Encyclopedia of Type Strains, Phase III (KMG-III): the genomes of soil and plant-associated and newly described type strains.</title>
        <authorList>
            <person name="Whitman W."/>
        </authorList>
    </citation>
    <scope>NUCLEOTIDE SEQUENCE [LARGE SCALE GENOMIC DNA]</scope>
    <source>
        <strain evidence="8 9">CECT 3259</strain>
    </source>
</reference>
<comment type="similarity">
    <text evidence="1 4">Belongs to the thiolase-like superfamily. Thiolase family.</text>
</comment>
<dbReference type="RefSeq" id="WP_102918886.1">
    <property type="nucleotide sequence ID" value="NZ_JACHJF010000025.1"/>
</dbReference>
<comment type="caution">
    <text evidence="8">The sequence shown here is derived from an EMBL/GenBank/DDBJ whole genome shotgun (WGS) entry which is preliminary data.</text>
</comment>
<evidence type="ECO:0000256" key="5">
    <source>
        <dbReference type="SAM" id="MobiDB-lite"/>
    </source>
</evidence>
<proteinExistence type="inferred from homology"/>
<dbReference type="AlphaFoldDB" id="A0A7W8BG43"/>
<dbReference type="Gene3D" id="3.40.47.10">
    <property type="match status" value="1"/>
</dbReference>
<protein>
    <submittedName>
        <fullName evidence="8">Acetyl-CoA C-acetyltransferase</fullName>
        <ecNumber evidence="8">2.3.1.9</ecNumber>
    </submittedName>
</protein>
<keyword evidence="3 4" id="KW-0012">Acyltransferase</keyword>
<keyword evidence="2 4" id="KW-0808">Transferase</keyword>
<evidence type="ECO:0000256" key="1">
    <source>
        <dbReference type="ARBA" id="ARBA00010982"/>
    </source>
</evidence>
<evidence type="ECO:0000313" key="9">
    <source>
        <dbReference type="Proteomes" id="UP000528608"/>
    </source>
</evidence>
<dbReference type="SUPFAM" id="SSF53901">
    <property type="entry name" value="Thiolase-like"/>
    <property type="match status" value="2"/>
</dbReference>
<feature type="domain" description="Thiolase N-terminal" evidence="6">
    <location>
        <begin position="36"/>
        <end position="281"/>
    </location>
</feature>
<dbReference type="InterPro" id="IPR002155">
    <property type="entry name" value="Thiolase"/>
</dbReference>
<dbReference type="InterPro" id="IPR020613">
    <property type="entry name" value="Thiolase_CS"/>
</dbReference>
<evidence type="ECO:0000313" key="8">
    <source>
        <dbReference type="EMBL" id="MBB5122277.1"/>
    </source>
</evidence>
<dbReference type="EMBL" id="JACHJF010000025">
    <property type="protein sequence ID" value="MBB5122277.1"/>
    <property type="molecule type" value="Genomic_DNA"/>
</dbReference>
<dbReference type="PIRSF" id="PIRSF000429">
    <property type="entry name" value="Ac-CoA_Ac_transf"/>
    <property type="match status" value="1"/>
</dbReference>
<dbReference type="InterPro" id="IPR020617">
    <property type="entry name" value="Thiolase_C"/>
</dbReference>
<dbReference type="Proteomes" id="UP000528608">
    <property type="component" value="Unassembled WGS sequence"/>
</dbReference>
<dbReference type="NCBIfam" id="TIGR01930">
    <property type="entry name" value="AcCoA-C-Actrans"/>
    <property type="match status" value="1"/>
</dbReference>
<dbReference type="OrthoDB" id="3761315at2"/>